<dbReference type="STRING" id="1108812.AWC16_19145"/>
<dbReference type="OrthoDB" id="4762165at2"/>
<sequence>MMTLLYQTMSLLANAPSGSVRVLADISSAGDGTSNGAIMRIVLKGQAILCIVTTGWFGWKVFGVYTEKSGGQPSGPGGGGGGGGGQKKKLVDELTHFALALGLIVSAYPITDIVLDVFGGLMN</sequence>
<keyword evidence="2" id="KW-1185">Reference proteome</keyword>
<accession>A0A1X1YBT6</accession>
<reference evidence="1 2" key="1">
    <citation type="submission" date="2016-01" db="EMBL/GenBank/DDBJ databases">
        <title>The new phylogeny of the genus Mycobacterium.</title>
        <authorList>
            <person name="Tarcisio F."/>
            <person name="Conor M."/>
            <person name="Antonella G."/>
            <person name="Elisabetta G."/>
            <person name="Giulia F.S."/>
            <person name="Sara T."/>
            <person name="Anna F."/>
            <person name="Clotilde B."/>
            <person name="Roberto B."/>
            <person name="Veronica D.S."/>
            <person name="Fabio R."/>
            <person name="Monica P."/>
            <person name="Olivier J."/>
            <person name="Enrico T."/>
            <person name="Nicola S."/>
        </authorList>
    </citation>
    <scope>NUCLEOTIDE SEQUENCE [LARGE SCALE GENOMIC DNA]</scope>
    <source>
        <strain evidence="1 2">DSM 45394</strain>
    </source>
</reference>
<name>A0A1X1YBT6_9MYCO</name>
<protein>
    <submittedName>
        <fullName evidence="1">Uncharacterized protein</fullName>
    </submittedName>
</protein>
<organism evidence="1 2">
    <name type="scientific">Mycolicibacter longobardus</name>
    <dbReference type="NCBI Taxonomy" id="1108812"/>
    <lineage>
        <taxon>Bacteria</taxon>
        <taxon>Bacillati</taxon>
        <taxon>Actinomycetota</taxon>
        <taxon>Actinomycetes</taxon>
        <taxon>Mycobacteriales</taxon>
        <taxon>Mycobacteriaceae</taxon>
        <taxon>Mycolicibacter</taxon>
    </lineage>
</organism>
<dbReference type="AlphaFoldDB" id="A0A1X1YBT6"/>
<dbReference type="RefSeq" id="WP_085266156.1">
    <property type="nucleotide sequence ID" value="NZ_LQPG01000035.1"/>
</dbReference>
<proteinExistence type="predicted"/>
<gene>
    <name evidence="1" type="ORF">AWC16_19145</name>
</gene>
<evidence type="ECO:0000313" key="2">
    <source>
        <dbReference type="Proteomes" id="UP000193866"/>
    </source>
</evidence>
<comment type="caution">
    <text evidence="1">The sequence shown here is derived from an EMBL/GenBank/DDBJ whole genome shotgun (WGS) entry which is preliminary data.</text>
</comment>
<dbReference type="EMBL" id="LQPG01000035">
    <property type="protein sequence ID" value="ORW08516.1"/>
    <property type="molecule type" value="Genomic_DNA"/>
</dbReference>
<evidence type="ECO:0000313" key="1">
    <source>
        <dbReference type="EMBL" id="ORW08516.1"/>
    </source>
</evidence>
<dbReference type="Proteomes" id="UP000193866">
    <property type="component" value="Unassembled WGS sequence"/>
</dbReference>